<dbReference type="InterPro" id="IPR013325">
    <property type="entry name" value="RNA_pol_sigma_r2"/>
</dbReference>
<dbReference type="NCBIfam" id="TIGR02985">
    <property type="entry name" value="Sig70_bacteroi1"/>
    <property type="match status" value="1"/>
</dbReference>
<evidence type="ECO:0000313" key="7">
    <source>
        <dbReference type="EMBL" id="TJY68441.1"/>
    </source>
</evidence>
<evidence type="ECO:0000256" key="1">
    <source>
        <dbReference type="ARBA" id="ARBA00010641"/>
    </source>
</evidence>
<dbReference type="Gene3D" id="1.10.10.10">
    <property type="entry name" value="Winged helix-like DNA-binding domain superfamily/Winged helix DNA-binding domain"/>
    <property type="match status" value="1"/>
</dbReference>
<dbReference type="NCBIfam" id="TIGR02937">
    <property type="entry name" value="sigma70-ECF"/>
    <property type="match status" value="1"/>
</dbReference>
<evidence type="ECO:0000256" key="4">
    <source>
        <dbReference type="ARBA" id="ARBA00023163"/>
    </source>
</evidence>
<dbReference type="RefSeq" id="WP_136819307.1">
    <property type="nucleotide sequence ID" value="NZ_BMJX01000001.1"/>
</dbReference>
<dbReference type="InterPro" id="IPR007627">
    <property type="entry name" value="RNA_pol_sigma70_r2"/>
</dbReference>
<dbReference type="InterPro" id="IPR014327">
    <property type="entry name" value="RNA_pol_sigma70_bacteroid"/>
</dbReference>
<dbReference type="Gene3D" id="1.10.1740.10">
    <property type="match status" value="1"/>
</dbReference>
<gene>
    <name evidence="7" type="ORF">FAZ19_04085</name>
</gene>
<dbReference type="GO" id="GO:0006352">
    <property type="term" value="P:DNA-templated transcription initiation"/>
    <property type="evidence" value="ECO:0007669"/>
    <property type="project" value="InterPro"/>
</dbReference>
<keyword evidence="3" id="KW-0731">Sigma factor</keyword>
<comment type="caution">
    <text evidence="7">The sequence shown here is derived from an EMBL/GenBank/DDBJ whole genome shotgun (WGS) entry which is preliminary data.</text>
</comment>
<evidence type="ECO:0000259" key="6">
    <source>
        <dbReference type="Pfam" id="PF08281"/>
    </source>
</evidence>
<protein>
    <submittedName>
        <fullName evidence="7">RNA polymerase sigma-70 factor</fullName>
    </submittedName>
</protein>
<feature type="domain" description="RNA polymerase sigma-70 region 2" evidence="5">
    <location>
        <begin position="36"/>
        <end position="90"/>
    </location>
</feature>
<dbReference type="Proteomes" id="UP000309872">
    <property type="component" value="Unassembled WGS sequence"/>
</dbReference>
<evidence type="ECO:0000259" key="5">
    <source>
        <dbReference type="Pfam" id="PF04542"/>
    </source>
</evidence>
<accession>A0A4U0H9C9</accession>
<dbReference type="SUPFAM" id="SSF88659">
    <property type="entry name" value="Sigma3 and sigma4 domains of RNA polymerase sigma factors"/>
    <property type="match status" value="1"/>
</dbReference>
<dbReference type="InterPro" id="IPR036388">
    <property type="entry name" value="WH-like_DNA-bd_sf"/>
</dbReference>
<dbReference type="SUPFAM" id="SSF88946">
    <property type="entry name" value="Sigma2 domain of RNA polymerase sigma factors"/>
    <property type="match status" value="1"/>
</dbReference>
<dbReference type="Pfam" id="PF08281">
    <property type="entry name" value="Sigma70_r4_2"/>
    <property type="match status" value="1"/>
</dbReference>
<dbReference type="InterPro" id="IPR013324">
    <property type="entry name" value="RNA_pol_sigma_r3/r4-like"/>
</dbReference>
<evidence type="ECO:0000313" key="8">
    <source>
        <dbReference type="Proteomes" id="UP000309872"/>
    </source>
</evidence>
<dbReference type="AlphaFoldDB" id="A0A4U0H9C9"/>
<dbReference type="OrthoDB" id="665981at2"/>
<evidence type="ECO:0000256" key="2">
    <source>
        <dbReference type="ARBA" id="ARBA00023015"/>
    </source>
</evidence>
<dbReference type="CDD" id="cd06171">
    <property type="entry name" value="Sigma70_r4"/>
    <property type="match status" value="1"/>
</dbReference>
<reference evidence="7 8" key="1">
    <citation type="submission" date="2019-04" db="EMBL/GenBank/DDBJ databases">
        <title>Sphingobacterium olei sp. nov., isolated from oil-contaminated soil.</title>
        <authorList>
            <person name="Liu B."/>
        </authorList>
    </citation>
    <scope>NUCLEOTIDE SEQUENCE [LARGE SCALE GENOMIC DNA]</scope>
    <source>
        <strain evidence="7 8">Y3L14</strain>
    </source>
</reference>
<dbReference type="GO" id="GO:0003677">
    <property type="term" value="F:DNA binding"/>
    <property type="evidence" value="ECO:0007669"/>
    <property type="project" value="InterPro"/>
</dbReference>
<comment type="similarity">
    <text evidence="1">Belongs to the sigma-70 factor family. ECF subfamily.</text>
</comment>
<keyword evidence="2" id="KW-0805">Transcription regulation</keyword>
<feature type="domain" description="RNA polymerase sigma factor 70 region 4 type 2" evidence="6">
    <location>
        <begin position="122"/>
        <end position="174"/>
    </location>
</feature>
<dbReference type="PANTHER" id="PTHR43133:SF46">
    <property type="entry name" value="RNA POLYMERASE SIGMA-70 FACTOR ECF SUBFAMILY"/>
    <property type="match status" value="1"/>
</dbReference>
<dbReference type="InterPro" id="IPR014284">
    <property type="entry name" value="RNA_pol_sigma-70_dom"/>
</dbReference>
<dbReference type="Pfam" id="PF04542">
    <property type="entry name" value="Sigma70_r2"/>
    <property type="match status" value="1"/>
</dbReference>
<keyword evidence="4" id="KW-0804">Transcription</keyword>
<organism evidence="7 8">
    <name type="scientific">Sphingobacterium alkalisoli</name>
    <dbReference type="NCBI Taxonomy" id="1874115"/>
    <lineage>
        <taxon>Bacteria</taxon>
        <taxon>Pseudomonadati</taxon>
        <taxon>Bacteroidota</taxon>
        <taxon>Sphingobacteriia</taxon>
        <taxon>Sphingobacteriales</taxon>
        <taxon>Sphingobacteriaceae</taxon>
        <taxon>Sphingobacterium</taxon>
    </lineage>
</organism>
<dbReference type="EMBL" id="SUKA01000001">
    <property type="protein sequence ID" value="TJY68441.1"/>
    <property type="molecule type" value="Genomic_DNA"/>
</dbReference>
<dbReference type="PANTHER" id="PTHR43133">
    <property type="entry name" value="RNA POLYMERASE ECF-TYPE SIGMA FACTO"/>
    <property type="match status" value="1"/>
</dbReference>
<dbReference type="InterPro" id="IPR039425">
    <property type="entry name" value="RNA_pol_sigma-70-like"/>
</dbReference>
<name>A0A4U0H9C9_9SPHI</name>
<evidence type="ECO:0000256" key="3">
    <source>
        <dbReference type="ARBA" id="ARBA00023082"/>
    </source>
</evidence>
<dbReference type="InterPro" id="IPR013249">
    <property type="entry name" value="RNA_pol_sigma70_r4_t2"/>
</dbReference>
<sequence length="191" mass="22638">MEKSFQHTEDIYVTGLKAQDEVIFGKVYDLFWSRLYISAFNILRDREQAEDTVQEVFSYLWDNASTLEIKSLTSWLFTAVRYQVFNVVRSGKVRDRFERLHLIEETASNLAEIKLDNQDIQRRLMEGLEQLPPRCKEIFVMSRFEYLSYKEIAQKLQLSEKTVENQIAIALKKLRISLKDLAFILPFLLDR</sequence>
<dbReference type="GO" id="GO:0016987">
    <property type="term" value="F:sigma factor activity"/>
    <property type="evidence" value="ECO:0007669"/>
    <property type="project" value="UniProtKB-KW"/>
</dbReference>
<proteinExistence type="inferred from homology"/>
<keyword evidence="8" id="KW-1185">Reference proteome</keyword>